<dbReference type="RefSeq" id="WP_203000732.1">
    <property type="nucleotide sequence ID" value="NZ_JADWYU010000117.1"/>
</dbReference>
<proteinExistence type="predicted"/>
<organism evidence="2 3">
    <name type="scientific">Frankia nepalensis</name>
    <dbReference type="NCBI Taxonomy" id="1836974"/>
    <lineage>
        <taxon>Bacteria</taxon>
        <taxon>Bacillati</taxon>
        <taxon>Actinomycetota</taxon>
        <taxon>Actinomycetes</taxon>
        <taxon>Frankiales</taxon>
        <taxon>Frankiaceae</taxon>
        <taxon>Frankia</taxon>
    </lineage>
</organism>
<evidence type="ECO:0000313" key="2">
    <source>
        <dbReference type="EMBL" id="MBL7631005.1"/>
    </source>
</evidence>
<dbReference type="Gene3D" id="3.40.50.1820">
    <property type="entry name" value="alpha/beta hydrolase"/>
    <property type="match status" value="1"/>
</dbReference>
<dbReference type="GO" id="GO:0016787">
    <property type="term" value="F:hydrolase activity"/>
    <property type="evidence" value="ECO:0007669"/>
    <property type="project" value="UniProtKB-KW"/>
</dbReference>
<feature type="domain" description="AB hydrolase-1" evidence="1">
    <location>
        <begin position="23"/>
        <end position="239"/>
    </location>
</feature>
<keyword evidence="3" id="KW-1185">Reference proteome</keyword>
<evidence type="ECO:0000259" key="1">
    <source>
        <dbReference type="Pfam" id="PF00561"/>
    </source>
</evidence>
<dbReference type="EMBL" id="JAEACQ010000258">
    <property type="protein sequence ID" value="MBL7631005.1"/>
    <property type="molecule type" value="Genomic_DNA"/>
</dbReference>
<sequence length="270" mass="28766">MAFATSADGARIYYETHGAGPGILFVHGSGGHHAAWWQQVPHLRDRYTVVTLDLRGFGRSDSEMDEFDSRRFPDDILAVLEASGVDRAVLVGQSIGAAAALKAALRAPDRAAGVVLAHSLGGIDHPDLAARVRADRAEAEKLPVLDRLLTPHFREVDPARTFLFRQMGTFNAAKMADLRNLNTDGPTVEEVAASGIPICFLAGGRDAVLRPETVRAAAALLPAATLELVAAGPHSMYWEVPALFNASLDRFLATVYSAEKPALSTSGAST</sequence>
<dbReference type="Proteomes" id="UP000604475">
    <property type="component" value="Unassembled WGS sequence"/>
</dbReference>
<dbReference type="PANTHER" id="PTHR43433">
    <property type="entry name" value="HYDROLASE, ALPHA/BETA FOLD FAMILY PROTEIN"/>
    <property type="match status" value="1"/>
</dbReference>
<dbReference type="SUPFAM" id="SSF53474">
    <property type="entry name" value="alpha/beta-Hydrolases"/>
    <property type="match status" value="1"/>
</dbReference>
<comment type="caution">
    <text evidence="2">The sequence shown here is derived from an EMBL/GenBank/DDBJ whole genome shotgun (WGS) entry which is preliminary data.</text>
</comment>
<dbReference type="PRINTS" id="PR00111">
    <property type="entry name" value="ABHYDROLASE"/>
</dbReference>
<dbReference type="InterPro" id="IPR050471">
    <property type="entry name" value="AB_hydrolase"/>
</dbReference>
<dbReference type="AlphaFoldDB" id="A0A937UT83"/>
<keyword evidence="2" id="KW-0378">Hydrolase</keyword>
<dbReference type="PANTHER" id="PTHR43433:SF10">
    <property type="entry name" value="AB HYDROLASE-1 DOMAIN-CONTAINING PROTEIN"/>
    <property type="match status" value="1"/>
</dbReference>
<accession>A0A937UT83</accession>
<name>A0A937UT83_9ACTN</name>
<dbReference type="InterPro" id="IPR029058">
    <property type="entry name" value="AB_hydrolase_fold"/>
</dbReference>
<evidence type="ECO:0000313" key="3">
    <source>
        <dbReference type="Proteomes" id="UP000604475"/>
    </source>
</evidence>
<gene>
    <name evidence="2" type="ORF">I7412_28355</name>
</gene>
<dbReference type="Pfam" id="PF00561">
    <property type="entry name" value="Abhydrolase_1"/>
    <property type="match status" value="1"/>
</dbReference>
<dbReference type="InterPro" id="IPR000073">
    <property type="entry name" value="AB_hydrolase_1"/>
</dbReference>
<protein>
    <submittedName>
        <fullName evidence="2">Alpha/beta fold hydrolase</fullName>
    </submittedName>
</protein>
<reference evidence="2" key="1">
    <citation type="submission" date="2020-12" db="EMBL/GenBank/DDBJ databases">
        <title>Genomic characterization of non-nitrogen-fixing Frankia strains.</title>
        <authorList>
            <person name="Carlos-Shanley C."/>
            <person name="Guerra T."/>
            <person name="Hahn D."/>
        </authorList>
    </citation>
    <scope>NUCLEOTIDE SEQUENCE</scope>
    <source>
        <strain evidence="2">CN6</strain>
    </source>
</reference>